<accession>A0A658Z1D9</accession>
<protein>
    <submittedName>
        <fullName evidence="1">GntR family transcriptional regulator</fullName>
    </submittedName>
</protein>
<sequence>MTILSALICRSDLDATLALRNHLNSAKQSMIRSINENTRYAH</sequence>
<evidence type="ECO:0000313" key="1">
    <source>
        <dbReference type="EMBL" id="SVH89346.1"/>
    </source>
</evidence>
<organism evidence="1 2">
    <name type="scientific">Shigella flexneri</name>
    <dbReference type="NCBI Taxonomy" id="623"/>
    <lineage>
        <taxon>Bacteria</taxon>
        <taxon>Pseudomonadati</taxon>
        <taxon>Pseudomonadota</taxon>
        <taxon>Gammaproteobacteria</taxon>
        <taxon>Enterobacterales</taxon>
        <taxon>Enterobacteriaceae</taxon>
        <taxon>Shigella</taxon>
    </lineage>
</organism>
<evidence type="ECO:0000313" key="2">
    <source>
        <dbReference type="Proteomes" id="UP000260191"/>
    </source>
</evidence>
<dbReference type="EMBL" id="UIPR01000057">
    <property type="protein sequence ID" value="SVH89346.1"/>
    <property type="molecule type" value="Genomic_DNA"/>
</dbReference>
<proteinExistence type="predicted"/>
<dbReference type="AlphaFoldDB" id="A0A658Z1D9"/>
<reference evidence="1 2" key="1">
    <citation type="submission" date="2018-06" db="EMBL/GenBank/DDBJ databases">
        <authorList>
            <consortium name="Pathogen Informatics"/>
            <person name="Doyle S."/>
        </authorList>
    </citation>
    <scope>NUCLEOTIDE SEQUENCE [LARGE SCALE GENOMIC DNA]</scope>
    <source>
        <strain evidence="1 2">4028STDY6275000</strain>
    </source>
</reference>
<gene>
    <name evidence="1" type="primary">yjjM_2</name>
    <name evidence="1" type="ORF">SAMEA3710514_03288</name>
</gene>
<dbReference type="Proteomes" id="UP000260191">
    <property type="component" value="Unassembled WGS sequence"/>
</dbReference>
<name>A0A658Z1D9_SHIFL</name>